<proteinExistence type="predicted"/>
<dbReference type="Proteomes" id="UP000019151">
    <property type="component" value="Chromosome"/>
</dbReference>
<dbReference type="EMBL" id="CP007128">
    <property type="protein sequence ID" value="AHG90042.1"/>
    <property type="molecule type" value="Genomic_DNA"/>
</dbReference>
<dbReference type="InterPro" id="IPR029063">
    <property type="entry name" value="SAM-dependent_MTases_sf"/>
</dbReference>
<dbReference type="PANTHER" id="PTHR43591:SF110">
    <property type="entry name" value="RHODANESE DOMAIN-CONTAINING PROTEIN"/>
    <property type="match status" value="1"/>
</dbReference>
<dbReference type="eggNOG" id="COG2226">
    <property type="taxonomic scope" value="Bacteria"/>
</dbReference>
<dbReference type="CDD" id="cd02440">
    <property type="entry name" value="AdoMet_MTases"/>
    <property type="match status" value="1"/>
</dbReference>
<sequence length="262" mass="28914">MSLGSRGWSITSAMQRRLVPDLRYSQTHFEEFLTGQALRASAWLDLGCGHQLLPEWRAEAERMLLKRVPLVVGVDYDLESLLKHRTIHELARADARQLPFADDTFDLVTANMVVEHLDDPAAQFAEVRRVLRPGGAFLFHTPNARSYFVATARLLPDGLKRRVAKFLDGRDESDVFPTLYRANRPEDVAEVAASAGLEVADVTLVSSAPVLGAIPPVAAVELVVLRALQRPSLARYRSNMICTLRKPAAVSAPRRVPVAAAS</sequence>
<keyword evidence="2" id="KW-0808">Transferase</keyword>
<protein>
    <submittedName>
        <fullName evidence="2">Methyltransferase type 11</fullName>
    </submittedName>
</protein>
<evidence type="ECO:0000313" key="3">
    <source>
        <dbReference type="Proteomes" id="UP000019151"/>
    </source>
</evidence>
<organism evidence="2 3">
    <name type="scientific">Gemmatirosa kalamazoonensis</name>
    <dbReference type="NCBI Taxonomy" id="861299"/>
    <lineage>
        <taxon>Bacteria</taxon>
        <taxon>Pseudomonadati</taxon>
        <taxon>Gemmatimonadota</taxon>
        <taxon>Gemmatimonadia</taxon>
        <taxon>Gemmatimonadales</taxon>
        <taxon>Gemmatimonadaceae</taxon>
        <taxon>Gemmatirosa</taxon>
    </lineage>
</organism>
<reference evidence="2 3" key="1">
    <citation type="journal article" date="2014" name="Genome Announc.">
        <title>Genome Sequence and Methylome of Soil Bacterium Gemmatirosa kalamazoonensis KBS708T, a Member of the Rarely Cultivated Gemmatimonadetes Phylum.</title>
        <authorList>
            <person name="Debruyn J.M."/>
            <person name="Radosevich M."/>
            <person name="Wommack K.E."/>
            <person name="Polson S.W."/>
            <person name="Hauser L.J."/>
            <person name="Fawaz M.N."/>
            <person name="Korlach J."/>
            <person name="Tsai Y.C."/>
        </authorList>
    </citation>
    <scope>NUCLEOTIDE SEQUENCE [LARGE SCALE GENOMIC DNA]</scope>
    <source>
        <strain evidence="2 3">KBS708</strain>
    </source>
</reference>
<keyword evidence="2" id="KW-0489">Methyltransferase</keyword>
<dbReference type="Pfam" id="PF08241">
    <property type="entry name" value="Methyltransf_11"/>
    <property type="match status" value="1"/>
</dbReference>
<dbReference type="AlphaFoldDB" id="W0RHY3"/>
<keyword evidence="3" id="KW-1185">Reference proteome</keyword>
<dbReference type="STRING" id="861299.J421_2505"/>
<dbReference type="HOGENOM" id="CLU_1118573_0_0_0"/>
<evidence type="ECO:0000259" key="1">
    <source>
        <dbReference type="Pfam" id="PF08241"/>
    </source>
</evidence>
<feature type="domain" description="Methyltransferase type 11" evidence="1">
    <location>
        <begin position="44"/>
        <end position="139"/>
    </location>
</feature>
<dbReference type="OrthoDB" id="161159at2"/>
<evidence type="ECO:0000313" key="2">
    <source>
        <dbReference type="EMBL" id="AHG90042.1"/>
    </source>
</evidence>
<dbReference type="SUPFAM" id="SSF53335">
    <property type="entry name" value="S-adenosyl-L-methionine-dependent methyltransferases"/>
    <property type="match status" value="1"/>
</dbReference>
<accession>W0RHY3</accession>
<dbReference type="PANTHER" id="PTHR43591">
    <property type="entry name" value="METHYLTRANSFERASE"/>
    <property type="match status" value="1"/>
</dbReference>
<dbReference type="InParanoid" id="W0RHY3"/>
<dbReference type="GO" id="GO:0008757">
    <property type="term" value="F:S-adenosylmethionine-dependent methyltransferase activity"/>
    <property type="evidence" value="ECO:0007669"/>
    <property type="project" value="InterPro"/>
</dbReference>
<dbReference type="InterPro" id="IPR013216">
    <property type="entry name" value="Methyltransf_11"/>
</dbReference>
<dbReference type="Gene3D" id="3.40.50.150">
    <property type="entry name" value="Vaccinia Virus protein VP39"/>
    <property type="match status" value="1"/>
</dbReference>
<name>W0RHY3_9BACT</name>
<gene>
    <name evidence="2" type="ORF">J421_2505</name>
</gene>
<dbReference type="GO" id="GO:0032259">
    <property type="term" value="P:methylation"/>
    <property type="evidence" value="ECO:0007669"/>
    <property type="project" value="UniProtKB-KW"/>
</dbReference>
<dbReference type="KEGG" id="gba:J421_2505"/>